<dbReference type="EMBL" id="JAPEVB010000003">
    <property type="protein sequence ID" value="KAJ4391058.1"/>
    <property type="molecule type" value="Genomic_DNA"/>
</dbReference>
<accession>A0A9W8YT98</accession>
<evidence type="ECO:0000313" key="7">
    <source>
        <dbReference type="Proteomes" id="UP001140453"/>
    </source>
</evidence>
<dbReference type="AlphaFoldDB" id="A0A9W8YT98"/>
<protein>
    <recommendedName>
        <fullName evidence="5">FAD-binding domain-containing protein</fullName>
    </recommendedName>
</protein>
<sequence>MSQPQKIRVAITGGVLAGATLLRALIPYSHLDVHIFEAAPEFKEAGASIGISRNALAALELIGPSAVQCLERAGAFAQDAFVVKLAVGEDQGRTVAEVGKNRGWYLKSAHRPALLRELLEGTPTDCMHTSKRLDKFVRKSDGSLELHFLDGTTHDCDILIGADGVRSTVRKWVLGEDNPAAKPQNSGWWVLWWVKPHEEAKSHGVDLEDTCQHAWIGDGTYSMHSIFSRGQMVSFAICTRDDNAGDRHSRLVSAKEIRTLYSNYPPNLVKAIDEMFCDKPEQSAFYLWEHSVPASTYVSGPLCLIGDSAHATTPWQASGGAMSIEDALILSTLLGKTTAVADAIVALRVYDKIRRPRTQKVIESSRGTGFMMTGRGEDTGLQAHLLEEKLCPRWDFIHNLDMEKHQSEAIEMLEQELLG</sequence>
<dbReference type="Pfam" id="PF01494">
    <property type="entry name" value="FAD_binding_3"/>
    <property type="match status" value="1"/>
</dbReference>
<dbReference type="GO" id="GO:0071949">
    <property type="term" value="F:FAD binding"/>
    <property type="evidence" value="ECO:0007669"/>
    <property type="project" value="InterPro"/>
</dbReference>
<comment type="similarity">
    <text evidence="1">Belongs to the paxM FAD-dependent monooxygenase family.</text>
</comment>
<keyword evidence="3" id="KW-0274">FAD</keyword>
<dbReference type="InterPro" id="IPR036188">
    <property type="entry name" value="FAD/NAD-bd_sf"/>
</dbReference>
<reference evidence="6" key="1">
    <citation type="submission" date="2022-10" db="EMBL/GenBank/DDBJ databases">
        <title>Tapping the CABI collections for fungal endophytes: first genome assemblies for Collariella, Neodidymelliopsis, Ascochyta clinopodiicola, Didymella pomorum, Didymosphaeria variabile, Neocosmospora piperis and Neocucurbitaria cava.</title>
        <authorList>
            <person name="Hill R."/>
        </authorList>
    </citation>
    <scope>NUCLEOTIDE SEQUENCE</scope>
    <source>
        <strain evidence="6">IMI 355082</strain>
    </source>
</reference>
<organism evidence="6 7">
    <name type="scientific">Gnomoniopsis smithogilvyi</name>
    <dbReference type="NCBI Taxonomy" id="1191159"/>
    <lineage>
        <taxon>Eukaryota</taxon>
        <taxon>Fungi</taxon>
        <taxon>Dikarya</taxon>
        <taxon>Ascomycota</taxon>
        <taxon>Pezizomycotina</taxon>
        <taxon>Sordariomycetes</taxon>
        <taxon>Sordariomycetidae</taxon>
        <taxon>Diaporthales</taxon>
        <taxon>Gnomoniaceae</taxon>
        <taxon>Gnomoniopsis</taxon>
    </lineage>
</organism>
<evidence type="ECO:0000313" key="6">
    <source>
        <dbReference type="EMBL" id="KAJ4391058.1"/>
    </source>
</evidence>
<dbReference type="InterPro" id="IPR002938">
    <property type="entry name" value="FAD-bd"/>
</dbReference>
<comment type="caution">
    <text evidence="6">The sequence shown here is derived from an EMBL/GenBank/DDBJ whole genome shotgun (WGS) entry which is preliminary data.</text>
</comment>
<evidence type="ECO:0000256" key="2">
    <source>
        <dbReference type="ARBA" id="ARBA00022630"/>
    </source>
</evidence>
<gene>
    <name evidence="6" type="ORF">N0V93_004672</name>
</gene>
<dbReference type="SUPFAM" id="SSF51905">
    <property type="entry name" value="FAD/NAD(P)-binding domain"/>
    <property type="match status" value="1"/>
</dbReference>
<dbReference type="Proteomes" id="UP001140453">
    <property type="component" value="Unassembled WGS sequence"/>
</dbReference>
<dbReference type="Gene3D" id="3.50.50.60">
    <property type="entry name" value="FAD/NAD(P)-binding domain"/>
    <property type="match status" value="1"/>
</dbReference>
<evidence type="ECO:0000256" key="4">
    <source>
        <dbReference type="ARBA" id="ARBA00023002"/>
    </source>
</evidence>
<dbReference type="OrthoDB" id="16820at2759"/>
<keyword evidence="4" id="KW-0560">Oxidoreductase</keyword>
<keyword evidence="7" id="KW-1185">Reference proteome</keyword>
<evidence type="ECO:0000256" key="3">
    <source>
        <dbReference type="ARBA" id="ARBA00022827"/>
    </source>
</evidence>
<dbReference type="PRINTS" id="PR00420">
    <property type="entry name" value="RNGMNOXGNASE"/>
</dbReference>
<proteinExistence type="inferred from homology"/>
<evidence type="ECO:0000259" key="5">
    <source>
        <dbReference type="Pfam" id="PF01494"/>
    </source>
</evidence>
<dbReference type="GO" id="GO:0016491">
    <property type="term" value="F:oxidoreductase activity"/>
    <property type="evidence" value="ECO:0007669"/>
    <property type="project" value="UniProtKB-KW"/>
</dbReference>
<dbReference type="GO" id="GO:0044550">
    <property type="term" value="P:secondary metabolite biosynthetic process"/>
    <property type="evidence" value="ECO:0007669"/>
    <property type="project" value="TreeGrafter"/>
</dbReference>
<feature type="domain" description="FAD-binding" evidence="5">
    <location>
        <begin position="153"/>
        <end position="364"/>
    </location>
</feature>
<dbReference type="PANTHER" id="PTHR46720:SF3">
    <property type="entry name" value="FAD-BINDING DOMAIN-CONTAINING PROTEIN-RELATED"/>
    <property type="match status" value="1"/>
</dbReference>
<keyword evidence="2" id="KW-0285">Flavoprotein</keyword>
<evidence type="ECO:0000256" key="1">
    <source>
        <dbReference type="ARBA" id="ARBA00007992"/>
    </source>
</evidence>
<dbReference type="PANTHER" id="PTHR46720">
    <property type="entry name" value="HYDROXYLASE, PUTATIVE (AFU_ORTHOLOGUE AFUA_3G01460)-RELATED"/>
    <property type="match status" value="1"/>
</dbReference>
<dbReference type="InterPro" id="IPR051104">
    <property type="entry name" value="FAD_monoxygenase"/>
</dbReference>
<name>A0A9W8YT98_9PEZI</name>